<sequence length="109" mass="13139">MNEGFAAGRYQVWEWACSRRGRRIQHRWRLTCRFREQARSHWGSSVNEGFAAGRDQGWEWACSRRGRRIQHQCRLSGRLREQARSHWDRICSEVMRCMHILISNPDRIP</sequence>
<evidence type="ECO:0000313" key="2">
    <source>
        <dbReference type="Proteomes" id="UP000306272"/>
    </source>
</evidence>
<gene>
    <name evidence="1" type="ORF">FHG55_13925</name>
</gene>
<protein>
    <submittedName>
        <fullName evidence="1">Uncharacterized protein</fullName>
    </submittedName>
</protein>
<dbReference type="AlphaFoldDB" id="A0A5C4KXD1"/>
<evidence type="ECO:0000313" key="1">
    <source>
        <dbReference type="EMBL" id="TNB95061.1"/>
    </source>
</evidence>
<accession>A0A5C4KXD1</accession>
<keyword evidence="2" id="KW-1185">Reference proteome</keyword>
<dbReference type="EMBL" id="VDDB01000012">
    <property type="protein sequence ID" value="TNB95061.1"/>
    <property type="molecule type" value="Genomic_DNA"/>
</dbReference>
<organism evidence="1 2">
    <name type="scientific">Pseudomonas jessenii</name>
    <dbReference type="NCBI Taxonomy" id="77298"/>
    <lineage>
        <taxon>Bacteria</taxon>
        <taxon>Pseudomonadati</taxon>
        <taxon>Pseudomonadota</taxon>
        <taxon>Gammaproteobacteria</taxon>
        <taxon>Pseudomonadales</taxon>
        <taxon>Pseudomonadaceae</taxon>
        <taxon>Pseudomonas</taxon>
    </lineage>
</organism>
<dbReference type="Proteomes" id="UP000306272">
    <property type="component" value="Unassembled WGS sequence"/>
</dbReference>
<comment type="caution">
    <text evidence="1">The sequence shown here is derived from an EMBL/GenBank/DDBJ whole genome shotgun (WGS) entry which is preliminary data.</text>
</comment>
<reference evidence="1" key="1">
    <citation type="submission" date="2019-06" db="EMBL/GenBank/DDBJ databases">
        <title>Pseudomonas-derived Butenolides : (Bio)synthesis of Styrolides.</title>
        <authorList>
            <person name="Klapper M."/>
            <person name="Chowdhury S."/>
            <person name="Stallforth P."/>
        </authorList>
    </citation>
    <scope>NUCLEOTIDE SEQUENCE [LARGE SCALE GENOMIC DNA]</scope>
    <source>
        <strain evidence="1">EC-S101</strain>
    </source>
</reference>
<name>A0A5C4KXD1_PSEJE</name>
<proteinExistence type="predicted"/>